<gene>
    <name evidence="1" type="ORF">S12H4_03471</name>
</gene>
<evidence type="ECO:0000313" key="1">
    <source>
        <dbReference type="EMBL" id="GAI71439.1"/>
    </source>
</evidence>
<dbReference type="EMBL" id="BARW01000975">
    <property type="protein sequence ID" value="GAI71439.1"/>
    <property type="molecule type" value="Genomic_DNA"/>
</dbReference>
<sequence>MEIINLQEKVLDLSVEQLKSIYSAASRISQDSIEELTPILLRVCLNCETGVLKDELGRVIFHLQKTERLDTRIGLEKLLHGALKVNAKEVFKLLESGAPDARDLSKTIKSIL</sequence>
<protein>
    <submittedName>
        <fullName evidence="1">Uncharacterized protein</fullName>
    </submittedName>
</protein>
<comment type="caution">
    <text evidence="1">The sequence shown here is derived from an EMBL/GenBank/DDBJ whole genome shotgun (WGS) entry which is preliminary data.</text>
</comment>
<dbReference type="AlphaFoldDB" id="X1SUE9"/>
<reference evidence="1" key="1">
    <citation type="journal article" date="2014" name="Front. Microbiol.">
        <title>High frequency of phylogenetically diverse reductive dehalogenase-homologous genes in deep subseafloor sedimentary metagenomes.</title>
        <authorList>
            <person name="Kawai M."/>
            <person name="Futagami T."/>
            <person name="Toyoda A."/>
            <person name="Takaki Y."/>
            <person name="Nishi S."/>
            <person name="Hori S."/>
            <person name="Arai W."/>
            <person name="Tsubouchi T."/>
            <person name="Morono Y."/>
            <person name="Uchiyama I."/>
            <person name="Ito T."/>
            <person name="Fujiyama A."/>
            <person name="Inagaki F."/>
            <person name="Takami H."/>
        </authorList>
    </citation>
    <scope>NUCLEOTIDE SEQUENCE</scope>
    <source>
        <strain evidence="1">Expedition CK06-06</strain>
    </source>
</reference>
<proteinExistence type="predicted"/>
<accession>X1SUE9</accession>
<name>X1SUE9_9ZZZZ</name>
<organism evidence="1">
    <name type="scientific">marine sediment metagenome</name>
    <dbReference type="NCBI Taxonomy" id="412755"/>
    <lineage>
        <taxon>unclassified sequences</taxon>
        <taxon>metagenomes</taxon>
        <taxon>ecological metagenomes</taxon>
    </lineage>
</organism>